<dbReference type="RefSeq" id="WP_257769471.1">
    <property type="nucleotide sequence ID" value="NZ_CP102480.1"/>
</dbReference>
<evidence type="ECO:0000313" key="3">
    <source>
        <dbReference type="Proteomes" id="UP001060336"/>
    </source>
</evidence>
<evidence type="ECO:0000313" key="2">
    <source>
        <dbReference type="EMBL" id="UUX50324.1"/>
    </source>
</evidence>
<dbReference type="KEGG" id="naci:NUH88_01240"/>
<dbReference type="Proteomes" id="UP001060336">
    <property type="component" value="Chromosome"/>
</dbReference>
<feature type="transmembrane region" description="Helical" evidence="1">
    <location>
        <begin position="111"/>
        <end position="137"/>
    </location>
</feature>
<gene>
    <name evidence="2" type="ORF">NUH88_01240</name>
</gene>
<dbReference type="AlphaFoldDB" id="A0A9J7AVK7"/>
<dbReference type="Pfam" id="PF09955">
    <property type="entry name" value="DUF2189"/>
    <property type="match status" value="1"/>
</dbReference>
<keyword evidence="1" id="KW-1133">Transmembrane helix</keyword>
<evidence type="ECO:0000256" key="1">
    <source>
        <dbReference type="SAM" id="Phobius"/>
    </source>
</evidence>
<organism evidence="2 3">
    <name type="scientific">Nisaea acidiphila</name>
    <dbReference type="NCBI Taxonomy" id="1862145"/>
    <lineage>
        <taxon>Bacteria</taxon>
        <taxon>Pseudomonadati</taxon>
        <taxon>Pseudomonadota</taxon>
        <taxon>Alphaproteobacteria</taxon>
        <taxon>Rhodospirillales</taxon>
        <taxon>Thalassobaculaceae</taxon>
        <taxon>Nisaea</taxon>
    </lineage>
</organism>
<sequence length="259" mass="28188">MVSADTVHVTGNGMEPDEPWEWLAAGWRDMLAVPGISLTYGVGFTLVSLGLASTLFLLDVPHLLLPLSAGFMLMGPMLAVGLYETSRRREAGEPVSLRTALFVPVKNPTQLAYLGVILMVVHLIWIRIATLLYALFLGTRPFPGLEDSIGILFFTYDGLGLLVIGTAFGGVLAAAVFAVTAFSVPMLMVRDVDAVTAVMESVQMVRRNLWPLLVWAWLIVMLTAVGIVTCFVGLAITFPLIGHATWHAYRRAFDGVRPE</sequence>
<keyword evidence="1" id="KW-0472">Membrane</keyword>
<name>A0A9J7AVK7_9PROT</name>
<dbReference type="EMBL" id="CP102480">
    <property type="protein sequence ID" value="UUX50324.1"/>
    <property type="molecule type" value="Genomic_DNA"/>
</dbReference>
<keyword evidence="1" id="KW-0812">Transmembrane</keyword>
<dbReference type="InterPro" id="IPR018692">
    <property type="entry name" value="DUF2189"/>
</dbReference>
<reference evidence="2" key="1">
    <citation type="submission" date="2022-08" db="EMBL/GenBank/DDBJ databases">
        <title>Nisaea acidiphila sp. nov., isolated from a marine algal debris and emended description of the genus Nisaea Urios et al. 2008.</title>
        <authorList>
            <person name="Kwon K."/>
        </authorList>
    </citation>
    <scope>NUCLEOTIDE SEQUENCE</scope>
    <source>
        <strain evidence="2">MEBiC11861</strain>
    </source>
</reference>
<feature type="transmembrane region" description="Helical" evidence="1">
    <location>
        <begin position="149"/>
        <end position="182"/>
    </location>
</feature>
<feature type="transmembrane region" description="Helical" evidence="1">
    <location>
        <begin position="214"/>
        <end position="241"/>
    </location>
</feature>
<protein>
    <submittedName>
        <fullName evidence="2">DUF2189 domain-containing protein</fullName>
    </submittedName>
</protein>
<feature type="transmembrane region" description="Helical" evidence="1">
    <location>
        <begin position="63"/>
        <end position="83"/>
    </location>
</feature>
<proteinExistence type="predicted"/>
<accession>A0A9J7AVK7</accession>
<feature type="transmembrane region" description="Helical" evidence="1">
    <location>
        <begin position="38"/>
        <end position="58"/>
    </location>
</feature>
<keyword evidence="3" id="KW-1185">Reference proteome</keyword>